<reference evidence="2 3" key="1">
    <citation type="submission" date="2021-05" db="EMBL/GenBank/DDBJ databases">
        <title>Novel Bacillus species.</title>
        <authorList>
            <person name="Liu G."/>
        </authorList>
    </citation>
    <scope>NUCLEOTIDE SEQUENCE [LARGE SCALE GENOMIC DNA]</scope>
    <source>
        <strain evidence="2 3">FJAT-49682</strain>
    </source>
</reference>
<name>A0A942Z3Z3_9BACI</name>
<dbReference type="InterPro" id="IPR027434">
    <property type="entry name" value="Homing_endonucl"/>
</dbReference>
<dbReference type="Proteomes" id="UP000676456">
    <property type="component" value="Unassembled WGS sequence"/>
</dbReference>
<keyword evidence="3" id="KW-1185">Reference proteome</keyword>
<dbReference type="GO" id="GO:0004519">
    <property type="term" value="F:endonuclease activity"/>
    <property type="evidence" value="ECO:0007669"/>
    <property type="project" value="InterPro"/>
</dbReference>
<comment type="caution">
    <text evidence="2">The sequence shown here is derived from an EMBL/GenBank/DDBJ whole genome shotgun (WGS) entry which is preliminary data.</text>
</comment>
<dbReference type="RefSeq" id="WP_213096854.1">
    <property type="nucleotide sequence ID" value="NZ_JAGYPN010000001.1"/>
</dbReference>
<proteinExistence type="predicted"/>
<dbReference type="PROSITE" id="PS50819">
    <property type="entry name" value="INTEIN_ENDONUCLEASE"/>
    <property type="match status" value="1"/>
</dbReference>
<organism evidence="2 3">
    <name type="scientific">Lederbergia citrea</name>
    <dbReference type="NCBI Taxonomy" id="2833581"/>
    <lineage>
        <taxon>Bacteria</taxon>
        <taxon>Bacillati</taxon>
        <taxon>Bacillota</taxon>
        <taxon>Bacilli</taxon>
        <taxon>Bacillales</taxon>
        <taxon>Bacillaceae</taxon>
        <taxon>Lederbergia</taxon>
    </lineage>
</organism>
<dbReference type="Gene3D" id="3.10.28.10">
    <property type="entry name" value="Homing endonucleases"/>
    <property type="match status" value="1"/>
</dbReference>
<evidence type="ECO:0000259" key="1">
    <source>
        <dbReference type="PROSITE" id="PS50819"/>
    </source>
</evidence>
<protein>
    <recommendedName>
        <fullName evidence="1">DOD-type homing endonuclease domain-containing protein</fullName>
    </recommendedName>
</protein>
<gene>
    <name evidence="2" type="ORF">KHA91_03720</name>
</gene>
<evidence type="ECO:0000313" key="2">
    <source>
        <dbReference type="EMBL" id="MBS4221865.1"/>
    </source>
</evidence>
<dbReference type="SUPFAM" id="SSF55608">
    <property type="entry name" value="Homing endonucleases"/>
    <property type="match status" value="1"/>
</dbReference>
<dbReference type="InterPro" id="IPR004042">
    <property type="entry name" value="Intein_endonuc_central"/>
</dbReference>
<sequence>MIIKWTRELVEGEMDDCYTLLEIIRGAKATHLVINCSEEKHPPIKISTRTFSKRIKKSEELCNQCAGRRNHNFGDTMPMKKLYSLYVVKDMSSAQIALLLGEGVTRQHINHLLRKYGIPRKQQHRNREKPLQKKVSKDDLYYLYIIERKSQTEIAKKYNVDSGSISYLMRVYGIKARVRSEAGKLRSLRDSKVNTSFFETLSADFFYVLGVLLSDGWRSGNAIGLQMADMDVLEYVAKVIGYTGKISTRKPRSGGKINGKDIHGRKKMYVIQFQNYKIAQIMNKWGLVERKSKSLTLPKIPKEFMGDFLRGVLDGDGSVIIQQQSNSTGIYKTKQFRLVFYTASINFRDALCEYLRDKYDITGGSGFEEKTGKYYLSIGNKDSVYLLCGLLFNQNDPFGMQRKKEKISYIFEYQKNDKIPKYKRLTKDEVHLITSLLSKRVPVVTIASRIGCSNSAIYSIKIGRTHRV</sequence>
<dbReference type="AlphaFoldDB" id="A0A942Z3Z3"/>
<feature type="domain" description="DOD-type homing endonuclease" evidence="1">
    <location>
        <begin position="208"/>
        <end position="345"/>
    </location>
</feature>
<evidence type="ECO:0000313" key="3">
    <source>
        <dbReference type="Proteomes" id="UP000676456"/>
    </source>
</evidence>
<accession>A0A942Z3Z3</accession>
<dbReference type="EMBL" id="JAGYPN010000001">
    <property type="protein sequence ID" value="MBS4221865.1"/>
    <property type="molecule type" value="Genomic_DNA"/>
</dbReference>